<protein>
    <submittedName>
        <fullName evidence="1">Uncharacterized protein</fullName>
    </submittedName>
</protein>
<comment type="caution">
    <text evidence="1">The sequence shown here is derived from an EMBL/GenBank/DDBJ whole genome shotgun (WGS) entry which is preliminary data.</text>
</comment>
<dbReference type="EMBL" id="VDEP01000405">
    <property type="protein sequence ID" value="KAA1088750.1"/>
    <property type="molecule type" value="Genomic_DNA"/>
</dbReference>
<organism evidence="1 2">
    <name type="scientific">Puccinia graminis f. sp. tritici</name>
    <dbReference type="NCBI Taxonomy" id="56615"/>
    <lineage>
        <taxon>Eukaryota</taxon>
        <taxon>Fungi</taxon>
        <taxon>Dikarya</taxon>
        <taxon>Basidiomycota</taxon>
        <taxon>Pucciniomycotina</taxon>
        <taxon>Pucciniomycetes</taxon>
        <taxon>Pucciniales</taxon>
        <taxon>Pucciniaceae</taxon>
        <taxon>Puccinia</taxon>
    </lineage>
</organism>
<name>A0A5B0NKL7_PUCGR</name>
<dbReference type="Proteomes" id="UP000325313">
    <property type="component" value="Unassembled WGS sequence"/>
</dbReference>
<dbReference type="PANTHER" id="PTHR33266">
    <property type="entry name" value="CHROMOSOME 15, WHOLE GENOME SHOTGUN SEQUENCE"/>
    <property type="match status" value="1"/>
</dbReference>
<dbReference type="PANTHER" id="PTHR33266:SF1">
    <property type="entry name" value="F-BOX DOMAIN-CONTAINING PROTEIN"/>
    <property type="match status" value="1"/>
</dbReference>
<reference evidence="1 2" key="1">
    <citation type="submission" date="2019-05" db="EMBL/GenBank/DDBJ databases">
        <title>Emergence of the Ug99 lineage of the wheat stem rust pathogen through somatic hybridization.</title>
        <authorList>
            <person name="Li F."/>
            <person name="Upadhyaya N.M."/>
            <person name="Sperschneider J."/>
            <person name="Matny O."/>
            <person name="Nguyen-Phuc H."/>
            <person name="Mago R."/>
            <person name="Raley C."/>
            <person name="Miller M.E."/>
            <person name="Silverstein K.A.T."/>
            <person name="Henningsen E."/>
            <person name="Hirsch C.D."/>
            <person name="Visser B."/>
            <person name="Pretorius Z.A."/>
            <person name="Steffenson B.J."/>
            <person name="Schwessinger B."/>
            <person name="Dodds P.N."/>
            <person name="Figueroa M."/>
        </authorList>
    </citation>
    <scope>NUCLEOTIDE SEQUENCE [LARGE SCALE GENOMIC DNA]</scope>
    <source>
        <strain evidence="1 2">Ug99</strain>
    </source>
</reference>
<proteinExistence type="predicted"/>
<gene>
    <name evidence="1" type="ORF">PGTUg99_026506</name>
</gene>
<dbReference type="AlphaFoldDB" id="A0A5B0NKL7"/>
<accession>A0A5B0NKL7</accession>
<sequence length="207" mass="23633">MQKFNDQLETILEHLFQAYGEFSADLWQDLIEGIGDPKRVKHVKRVEKNRPAVHDQLLRLAYSLRYPKEYSGISLNKIYEALKLPIPPASTFNNHSNQSLDFGLSDKYAQQPEYLNSDNILDPILETLRQNASKWARDEYQAPCTTIIGPTMSGKTRLIMELAKKCRSYISVSNRRAPPASHPDQNLLTTSSLKSATKTCSYITRPF</sequence>
<evidence type="ECO:0000313" key="1">
    <source>
        <dbReference type="EMBL" id="KAA1088750.1"/>
    </source>
</evidence>
<evidence type="ECO:0000313" key="2">
    <source>
        <dbReference type="Proteomes" id="UP000325313"/>
    </source>
</evidence>